<evidence type="ECO:0000313" key="2">
    <source>
        <dbReference type="Proteomes" id="UP000708208"/>
    </source>
</evidence>
<dbReference type="Proteomes" id="UP000708208">
    <property type="component" value="Unassembled WGS sequence"/>
</dbReference>
<dbReference type="AlphaFoldDB" id="A0A8J2P862"/>
<organism evidence="1 2">
    <name type="scientific">Allacma fusca</name>
    <dbReference type="NCBI Taxonomy" id="39272"/>
    <lineage>
        <taxon>Eukaryota</taxon>
        <taxon>Metazoa</taxon>
        <taxon>Ecdysozoa</taxon>
        <taxon>Arthropoda</taxon>
        <taxon>Hexapoda</taxon>
        <taxon>Collembola</taxon>
        <taxon>Symphypleona</taxon>
        <taxon>Sminthuridae</taxon>
        <taxon>Allacma</taxon>
    </lineage>
</organism>
<accession>A0A8J2P862</accession>
<dbReference type="PROSITE" id="PS51257">
    <property type="entry name" value="PROKAR_LIPOPROTEIN"/>
    <property type="match status" value="1"/>
</dbReference>
<proteinExistence type="predicted"/>
<evidence type="ECO:0000313" key="1">
    <source>
        <dbReference type="EMBL" id="CAG7729677.1"/>
    </source>
</evidence>
<reference evidence="1" key="1">
    <citation type="submission" date="2021-06" db="EMBL/GenBank/DDBJ databases">
        <authorList>
            <person name="Hodson N. C."/>
            <person name="Mongue J. A."/>
            <person name="Jaron S. K."/>
        </authorList>
    </citation>
    <scope>NUCLEOTIDE SEQUENCE</scope>
</reference>
<comment type="caution">
    <text evidence="1">The sequence shown here is derived from an EMBL/GenBank/DDBJ whole genome shotgun (WGS) entry which is preliminary data.</text>
</comment>
<dbReference type="EMBL" id="CAJVCH010182593">
    <property type="protein sequence ID" value="CAG7729677.1"/>
    <property type="molecule type" value="Genomic_DNA"/>
</dbReference>
<feature type="non-terminal residue" evidence="1">
    <location>
        <position position="43"/>
    </location>
</feature>
<name>A0A8J2P862_9HEXA</name>
<protein>
    <submittedName>
        <fullName evidence="1">Uncharacterized protein</fullName>
    </submittedName>
</protein>
<gene>
    <name evidence="1" type="ORF">AFUS01_LOCUS18375</name>
</gene>
<keyword evidence="2" id="KW-1185">Reference proteome</keyword>
<sequence>MKTTFEGEVGHETTGTIFHPNTNVLTVGCHLEVEVDQGSGLGN</sequence>